<evidence type="ECO:0000313" key="8">
    <source>
        <dbReference type="Proteomes" id="UP000033220"/>
    </source>
</evidence>
<dbReference type="NCBIfam" id="TIGR01543">
    <property type="entry name" value="proheadase_HK97"/>
    <property type="match status" value="1"/>
</dbReference>
<evidence type="ECO:0000256" key="4">
    <source>
        <dbReference type="ARBA" id="ARBA00022801"/>
    </source>
</evidence>
<reference evidence="7 8" key="1">
    <citation type="submission" date="2012-02" db="EMBL/GenBank/DDBJ databases">
        <title>Shotgun genome sequence of Phaeospirillum photometricum DSM 122.</title>
        <authorList>
            <person name="Duquesne K."/>
            <person name="Sturgis J."/>
        </authorList>
    </citation>
    <scope>NUCLEOTIDE SEQUENCE [LARGE SCALE GENOMIC DNA]</scope>
    <source>
        <strain evidence="8">DSM122</strain>
    </source>
</reference>
<dbReference type="InterPro" id="IPR024455">
    <property type="entry name" value="Phage_capsid"/>
</dbReference>
<dbReference type="AlphaFoldDB" id="H6SQ75"/>
<dbReference type="Gene3D" id="3.30.2400.10">
    <property type="entry name" value="Major capsid protein gp5"/>
    <property type="match status" value="1"/>
</dbReference>
<dbReference type="GO" id="GO:0008233">
    <property type="term" value="F:peptidase activity"/>
    <property type="evidence" value="ECO:0007669"/>
    <property type="project" value="UniProtKB-KW"/>
</dbReference>
<comment type="subcellular location">
    <subcellularLocation>
        <location evidence="1">Virion</location>
    </subcellularLocation>
</comment>
<keyword evidence="2" id="KW-1188">Viral release from host cell</keyword>
<dbReference type="InterPro" id="IPR006433">
    <property type="entry name" value="Prohead_protease"/>
</dbReference>
<dbReference type="eggNOG" id="COG3740">
    <property type="taxonomic scope" value="Bacteria"/>
</dbReference>
<evidence type="ECO:0000256" key="2">
    <source>
        <dbReference type="ARBA" id="ARBA00022612"/>
    </source>
</evidence>
<dbReference type="InterPro" id="IPR054612">
    <property type="entry name" value="Phage_capsid-like_C"/>
</dbReference>
<dbReference type="Proteomes" id="UP000033220">
    <property type="component" value="Chromosome DSM 122"/>
</dbReference>
<feature type="domain" description="Phage capsid-like C-terminal" evidence="6">
    <location>
        <begin position="273"/>
        <end position="544"/>
    </location>
</feature>
<dbReference type="STRING" id="1150469.RSPPHO_02968"/>
<evidence type="ECO:0000313" key="7">
    <source>
        <dbReference type="EMBL" id="CCG09594.1"/>
    </source>
</evidence>
<dbReference type="NCBIfam" id="TIGR01554">
    <property type="entry name" value="major_cap_HK97"/>
    <property type="match status" value="1"/>
</dbReference>
<keyword evidence="8" id="KW-1185">Reference proteome</keyword>
<dbReference type="SUPFAM" id="SSF50789">
    <property type="entry name" value="Herpes virus serine proteinase, assemblin"/>
    <property type="match status" value="1"/>
</dbReference>
<dbReference type="eggNOG" id="COG4653">
    <property type="taxonomic scope" value="Bacteria"/>
</dbReference>
<organism evidence="7 8">
    <name type="scientific">Pararhodospirillum photometricum DSM 122</name>
    <dbReference type="NCBI Taxonomy" id="1150469"/>
    <lineage>
        <taxon>Bacteria</taxon>
        <taxon>Pseudomonadati</taxon>
        <taxon>Pseudomonadota</taxon>
        <taxon>Alphaproteobacteria</taxon>
        <taxon>Rhodospirillales</taxon>
        <taxon>Rhodospirillaceae</taxon>
        <taxon>Pararhodospirillum</taxon>
    </lineage>
</organism>
<evidence type="ECO:0000256" key="1">
    <source>
        <dbReference type="ARBA" id="ARBA00004328"/>
    </source>
</evidence>
<evidence type="ECO:0000259" key="5">
    <source>
        <dbReference type="Pfam" id="PF04586"/>
    </source>
</evidence>
<evidence type="ECO:0000256" key="3">
    <source>
        <dbReference type="ARBA" id="ARBA00022670"/>
    </source>
</evidence>
<keyword evidence="4" id="KW-0378">Hydrolase</keyword>
<dbReference type="PATRIC" id="fig|1150469.3.peg.3345"/>
<evidence type="ECO:0000259" key="6">
    <source>
        <dbReference type="Pfam" id="PF05065"/>
    </source>
</evidence>
<name>H6SQ75_PARPM</name>
<accession>H6SQ75</accession>
<keyword evidence="3" id="KW-0645">Protease</keyword>
<protein>
    <submittedName>
        <fullName evidence="7">Phage major capsid protein, HK97 family</fullName>
    </submittedName>
</protein>
<proteinExistence type="predicted"/>
<dbReference type="GO" id="GO:0006508">
    <property type="term" value="P:proteolysis"/>
    <property type="evidence" value="ECO:0007669"/>
    <property type="project" value="UniProtKB-KW"/>
</dbReference>
<dbReference type="RefSeq" id="WP_014416222.1">
    <property type="nucleotide sequence ID" value="NC_017059.1"/>
</dbReference>
<dbReference type="KEGG" id="rpm:RSPPHO_02968"/>
<dbReference type="Pfam" id="PF04586">
    <property type="entry name" value="Peptidase_S78"/>
    <property type="match status" value="1"/>
</dbReference>
<dbReference type="SUPFAM" id="SSF56563">
    <property type="entry name" value="Major capsid protein gp5"/>
    <property type="match status" value="1"/>
</dbReference>
<dbReference type="EMBL" id="HE663493">
    <property type="protein sequence ID" value="CCG09594.1"/>
    <property type="molecule type" value="Genomic_DNA"/>
</dbReference>
<dbReference type="Pfam" id="PF05065">
    <property type="entry name" value="Phage_capsid"/>
    <property type="match status" value="1"/>
</dbReference>
<dbReference type="OrthoDB" id="9786516at2"/>
<gene>
    <name evidence="7" type="ORF">RSPPHO_02968</name>
</gene>
<dbReference type="Gene3D" id="3.30.2320.10">
    <property type="entry name" value="hypothetical protein PF0899 domain"/>
    <property type="match status" value="1"/>
</dbReference>
<dbReference type="HOGENOM" id="CLU_041417_0_1_5"/>
<dbReference type="InterPro" id="IPR054613">
    <property type="entry name" value="Peptidase_S78_dom"/>
</dbReference>
<sequence length="548" mass="58220">MPEAVECRFTPSDEAGLVAGYGVVWNVLDRHGTAFAPGSLDASLADIRASGHRVPMLWAHDPARVIGAWDRLEADEHGLRVEGRLVTDTRDGADALAHLRAGSLNGLSIGFRRLADEPRAGGGRTITRAELVEISLVAVPSNNDARTTEVRGTPEEGTITMLNAAPVEHRAEPNTGADDGAGNETDLGARVAKVEEAVASIGQKVDALAEKVGQTEQRADRIEARSARVGLGSGAGAGPDPETRAFGVYLRRGSSAVEAHEMRAMSASTDSQGGFLVPDGFRAELLKRLIEVSPMRTLCTVTPTGTDALILPKVTANPTSAWVAELGTRTSSEPTVGQVKIDVHEASIYTDISRRLLEDSAINLQSELAAILSQEYARLEGQAFVSGDGTGKPRGFLSHPDFETVAAGSTSALSADKLIEVMHSLPAQYRNKGTWVMNGTTTLGKVRSFKNSSGDYLWRDALSEGNPGTILGRPVVELPDMPDIASGEVPIAFGDFKVAYRIAQRVEFSILRDDYTQAVSGLVRFFSRARLGGDLVQAAAIKGISMTA</sequence>
<feature type="domain" description="Prohead serine protease" evidence="5">
    <location>
        <begin position="15"/>
        <end position="148"/>
    </location>
</feature>